<evidence type="ECO:0000256" key="3">
    <source>
        <dbReference type="SAM" id="MobiDB-lite"/>
    </source>
</evidence>
<dbReference type="GO" id="GO:0005634">
    <property type="term" value="C:nucleus"/>
    <property type="evidence" value="ECO:0007669"/>
    <property type="project" value="TreeGrafter"/>
</dbReference>
<keyword evidence="1 2" id="KW-0694">RNA-binding</keyword>
<dbReference type="PANTHER" id="PTHR48025">
    <property type="entry name" value="OS02G0815200 PROTEIN"/>
    <property type="match status" value="1"/>
</dbReference>
<feature type="domain" description="RRM" evidence="4">
    <location>
        <begin position="2"/>
        <end position="71"/>
    </location>
</feature>
<feature type="region of interest" description="Disordered" evidence="3">
    <location>
        <begin position="70"/>
        <end position="103"/>
    </location>
</feature>
<dbReference type="SUPFAM" id="SSF54928">
    <property type="entry name" value="RNA-binding domain, RBD"/>
    <property type="match status" value="1"/>
</dbReference>
<dbReference type="InterPro" id="IPR050502">
    <property type="entry name" value="Euk_RNA-bind_prot"/>
</dbReference>
<feature type="region of interest" description="Disordered" evidence="3">
    <location>
        <begin position="118"/>
        <end position="158"/>
    </location>
</feature>
<evidence type="ECO:0000256" key="2">
    <source>
        <dbReference type="PROSITE-ProRule" id="PRU00176"/>
    </source>
</evidence>
<dbReference type="Pfam" id="PF00076">
    <property type="entry name" value="RRM_1"/>
    <property type="match status" value="1"/>
</dbReference>
<dbReference type="Proteomes" id="UP000218231">
    <property type="component" value="Unassembled WGS sequence"/>
</dbReference>
<reference evidence="5 6" key="1">
    <citation type="journal article" date="2017" name="Curr. Biol.">
        <title>Genome architecture and evolution of a unichromosomal asexual nematode.</title>
        <authorList>
            <person name="Fradin H."/>
            <person name="Zegar C."/>
            <person name="Gutwein M."/>
            <person name="Lucas J."/>
            <person name="Kovtun M."/>
            <person name="Corcoran D."/>
            <person name="Baugh L.R."/>
            <person name="Kiontke K."/>
            <person name="Gunsalus K."/>
            <person name="Fitch D.H."/>
            <person name="Piano F."/>
        </authorList>
    </citation>
    <scope>NUCLEOTIDE SEQUENCE [LARGE SCALE GENOMIC DNA]</scope>
    <source>
        <strain evidence="5">PF1309</strain>
    </source>
</reference>
<dbReference type="OrthoDB" id="79941at2759"/>
<name>A0A2A2JFJ9_9BILA</name>
<dbReference type="InterPro" id="IPR035979">
    <property type="entry name" value="RBD_domain_sf"/>
</dbReference>
<evidence type="ECO:0000259" key="4">
    <source>
        <dbReference type="PROSITE" id="PS50102"/>
    </source>
</evidence>
<comment type="caution">
    <text evidence="5">The sequence shown here is derived from an EMBL/GenBank/DDBJ whole genome shotgun (WGS) entry which is preliminary data.</text>
</comment>
<dbReference type="Gene3D" id="3.30.70.330">
    <property type="match status" value="1"/>
</dbReference>
<dbReference type="PANTHER" id="PTHR48025:SF1">
    <property type="entry name" value="RRM DOMAIN-CONTAINING PROTEIN"/>
    <property type="match status" value="1"/>
</dbReference>
<dbReference type="GO" id="GO:0003729">
    <property type="term" value="F:mRNA binding"/>
    <property type="evidence" value="ECO:0007669"/>
    <property type="project" value="TreeGrafter"/>
</dbReference>
<keyword evidence="6" id="KW-1185">Reference proteome</keyword>
<dbReference type="SMART" id="SM00360">
    <property type="entry name" value="RRM"/>
    <property type="match status" value="1"/>
</dbReference>
<dbReference type="InterPro" id="IPR012677">
    <property type="entry name" value="Nucleotide-bd_a/b_plait_sf"/>
</dbReference>
<dbReference type="EMBL" id="LIAE01010467">
    <property type="protein sequence ID" value="PAV60427.1"/>
    <property type="molecule type" value="Genomic_DNA"/>
</dbReference>
<gene>
    <name evidence="5" type="ORF">WR25_23757</name>
</gene>
<evidence type="ECO:0000256" key="1">
    <source>
        <dbReference type="ARBA" id="ARBA00022884"/>
    </source>
</evidence>
<accession>A0A2A2JFJ9</accession>
<dbReference type="PROSITE" id="PS50102">
    <property type="entry name" value="RRM"/>
    <property type="match status" value="1"/>
</dbReference>
<proteinExistence type="predicted"/>
<protein>
    <recommendedName>
        <fullName evidence="4">RRM domain-containing protein</fullName>
    </recommendedName>
</protein>
<sequence length="158" mass="17244">MVKLFVGNLTDHCEANKLKQVFQQFTKVTGCDVVKNYAFVHIEDENPLSTIDRLNGYVLDGKPIIVQISKPGLEDSTSDVSDESNSSRPKLNKSGNGSVFKSPGRIIIDGVQRGATTGLKFTPKRLPTRPKSPNFASSQASRKPFTPKLVLPNDGGKK</sequence>
<evidence type="ECO:0000313" key="5">
    <source>
        <dbReference type="EMBL" id="PAV60427.1"/>
    </source>
</evidence>
<dbReference type="InterPro" id="IPR000504">
    <property type="entry name" value="RRM_dom"/>
</dbReference>
<evidence type="ECO:0000313" key="6">
    <source>
        <dbReference type="Proteomes" id="UP000218231"/>
    </source>
</evidence>
<organism evidence="5 6">
    <name type="scientific">Diploscapter pachys</name>
    <dbReference type="NCBI Taxonomy" id="2018661"/>
    <lineage>
        <taxon>Eukaryota</taxon>
        <taxon>Metazoa</taxon>
        <taxon>Ecdysozoa</taxon>
        <taxon>Nematoda</taxon>
        <taxon>Chromadorea</taxon>
        <taxon>Rhabditida</taxon>
        <taxon>Rhabditina</taxon>
        <taxon>Rhabditomorpha</taxon>
        <taxon>Rhabditoidea</taxon>
        <taxon>Rhabditidae</taxon>
        <taxon>Diploscapter</taxon>
    </lineage>
</organism>
<dbReference type="AlphaFoldDB" id="A0A2A2JFJ9"/>
<dbReference type="STRING" id="2018661.A0A2A2JFJ9"/>